<comment type="caution">
    <text evidence="2">The sequence shown here is derived from an EMBL/GenBank/DDBJ whole genome shotgun (WGS) entry which is preliminary data.</text>
</comment>
<name>A0ABQ7WK60_SOLTU</name>
<proteinExistence type="predicted"/>
<accession>A0ABQ7WK60</accession>
<dbReference type="Proteomes" id="UP000826656">
    <property type="component" value="Unassembled WGS sequence"/>
</dbReference>
<keyword evidence="1" id="KW-0472">Membrane</keyword>
<feature type="transmembrane region" description="Helical" evidence="1">
    <location>
        <begin position="194"/>
        <end position="212"/>
    </location>
</feature>
<dbReference type="EMBL" id="JAIVGD010000001">
    <property type="protein sequence ID" value="KAH0781098.1"/>
    <property type="molecule type" value="Genomic_DNA"/>
</dbReference>
<protein>
    <submittedName>
        <fullName evidence="2">Uncharacterized protein</fullName>
    </submittedName>
</protein>
<keyword evidence="3" id="KW-1185">Reference proteome</keyword>
<organism evidence="2 3">
    <name type="scientific">Solanum tuberosum</name>
    <name type="common">Potato</name>
    <dbReference type="NCBI Taxonomy" id="4113"/>
    <lineage>
        <taxon>Eukaryota</taxon>
        <taxon>Viridiplantae</taxon>
        <taxon>Streptophyta</taxon>
        <taxon>Embryophyta</taxon>
        <taxon>Tracheophyta</taxon>
        <taxon>Spermatophyta</taxon>
        <taxon>Magnoliopsida</taxon>
        <taxon>eudicotyledons</taxon>
        <taxon>Gunneridae</taxon>
        <taxon>Pentapetalae</taxon>
        <taxon>asterids</taxon>
        <taxon>lamiids</taxon>
        <taxon>Solanales</taxon>
        <taxon>Solanaceae</taxon>
        <taxon>Solanoideae</taxon>
        <taxon>Solaneae</taxon>
        <taxon>Solanum</taxon>
    </lineage>
</organism>
<evidence type="ECO:0000313" key="3">
    <source>
        <dbReference type="Proteomes" id="UP000826656"/>
    </source>
</evidence>
<evidence type="ECO:0000313" key="2">
    <source>
        <dbReference type="EMBL" id="KAH0781098.1"/>
    </source>
</evidence>
<sequence length="221" mass="23095">MWISFDHQDIVVAEAAWKTDETVTAGGLAIMWSTVALLDAVALTSVFVKVVVAYVDCGTAVLIVGCATFSGFATFAARRFNFAVGNRGFCCKEPVDTCCSEFEESEPETSVFGKVVAAYADGGTVVLIAGYVAFSGSATFAARRLSFAVGNRAHLSFAVGIRGLPAALTVALLAAVALTSFYEKVVAASADGRTAVLIDGFTTFFGSATFSARRLNFSVAN</sequence>
<feature type="transmembrane region" description="Helical" evidence="1">
    <location>
        <begin position="122"/>
        <end position="142"/>
    </location>
</feature>
<feature type="transmembrane region" description="Helical" evidence="1">
    <location>
        <begin position="29"/>
        <end position="52"/>
    </location>
</feature>
<evidence type="ECO:0000256" key="1">
    <source>
        <dbReference type="SAM" id="Phobius"/>
    </source>
</evidence>
<keyword evidence="1" id="KW-1133">Transmembrane helix</keyword>
<gene>
    <name evidence="2" type="ORF">KY290_000696</name>
</gene>
<feature type="transmembrane region" description="Helical" evidence="1">
    <location>
        <begin position="59"/>
        <end position="77"/>
    </location>
</feature>
<feature type="transmembrane region" description="Helical" evidence="1">
    <location>
        <begin position="163"/>
        <end position="182"/>
    </location>
</feature>
<reference evidence="2 3" key="1">
    <citation type="journal article" date="2021" name="bioRxiv">
        <title>Chromosome-scale and haplotype-resolved genome assembly of a tetraploid potato cultivar.</title>
        <authorList>
            <person name="Sun H."/>
            <person name="Jiao W.-B."/>
            <person name="Krause K."/>
            <person name="Campoy J.A."/>
            <person name="Goel M."/>
            <person name="Folz-Donahue K."/>
            <person name="Kukat C."/>
            <person name="Huettel B."/>
            <person name="Schneeberger K."/>
        </authorList>
    </citation>
    <scope>NUCLEOTIDE SEQUENCE [LARGE SCALE GENOMIC DNA]</scope>
    <source>
        <strain evidence="2">SolTubOtavaFocal</strain>
        <tissue evidence="2">Leaves</tissue>
    </source>
</reference>
<keyword evidence="1" id="KW-0812">Transmembrane</keyword>